<evidence type="ECO:0000313" key="11">
    <source>
        <dbReference type="EMBL" id="MFL0196490.1"/>
    </source>
</evidence>
<dbReference type="RefSeq" id="WP_406792599.1">
    <property type="nucleotide sequence ID" value="NZ_JBJHZX010000018.1"/>
</dbReference>
<organism evidence="11 12">
    <name type="scientific">Candidatus Clostridium eludens</name>
    <dbReference type="NCBI Taxonomy" id="3381663"/>
    <lineage>
        <taxon>Bacteria</taxon>
        <taxon>Bacillati</taxon>
        <taxon>Bacillota</taxon>
        <taxon>Clostridia</taxon>
        <taxon>Eubacteriales</taxon>
        <taxon>Clostridiaceae</taxon>
        <taxon>Clostridium</taxon>
    </lineage>
</organism>
<comment type="subunit">
    <text evidence="3 9">Homodimer.</text>
</comment>
<evidence type="ECO:0000313" key="12">
    <source>
        <dbReference type="Proteomes" id="UP001623660"/>
    </source>
</evidence>
<evidence type="ECO:0000256" key="1">
    <source>
        <dbReference type="ARBA" id="ARBA00001933"/>
    </source>
</evidence>
<dbReference type="InterPro" id="IPR015421">
    <property type="entry name" value="PyrdxlP-dep_Trfase_major"/>
</dbReference>
<keyword evidence="6 9" id="KW-0808">Transferase</keyword>
<accession>A0ABW8SKJ4</accession>
<dbReference type="PANTHER" id="PTHR42885:SF2">
    <property type="entry name" value="HISTIDINOL-PHOSPHATE AMINOTRANSFERASE"/>
    <property type="match status" value="1"/>
</dbReference>
<dbReference type="Pfam" id="PF00155">
    <property type="entry name" value="Aminotran_1_2"/>
    <property type="match status" value="1"/>
</dbReference>
<dbReference type="EC" id="2.6.1.9" evidence="9"/>
<evidence type="ECO:0000256" key="3">
    <source>
        <dbReference type="ARBA" id="ARBA00011738"/>
    </source>
</evidence>
<reference evidence="11 12" key="1">
    <citation type="submission" date="2024-11" db="EMBL/GenBank/DDBJ databases">
        <authorList>
            <person name="Heng Y.C."/>
            <person name="Lim A.C.H."/>
            <person name="Lee J.K.Y."/>
            <person name="Kittelmann S."/>
        </authorList>
    </citation>
    <scope>NUCLEOTIDE SEQUENCE [LARGE SCALE GENOMIC DNA]</scope>
    <source>
        <strain evidence="11 12">WILCCON 0269</strain>
    </source>
</reference>
<feature type="domain" description="Aminotransferase class I/classII large" evidence="10">
    <location>
        <begin position="25"/>
        <end position="345"/>
    </location>
</feature>
<proteinExistence type="inferred from homology"/>
<dbReference type="InterPro" id="IPR015422">
    <property type="entry name" value="PyrdxlP-dep_Trfase_small"/>
</dbReference>
<dbReference type="InterPro" id="IPR005861">
    <property type="entry name" value="HisP_aminotrans"/>
</dbReference>
<evidence type="ECO:0000256" key="7">
    <source>
        <dbReference type="ARBA" id="ARBA00022898"/>
    </source>
</evidence>
<dbReference type="InterPro" id="IPR015424">
    <property type="entry name" value="PyrdxlP-dep_Trfase"/>
</dbReference>
<evidence type="ECO:0000256" key="9">
    <source>
        <dbReference type="HAMAP-Rule" id="MF_01023"/>
    </source>
</evidence>
<feature type="modified residue" description="N6-(pyridoxal phosphate)lysine" evidence="9">
    <location>
        <position position="213"/>
    </location>
</feature>
<comment type="caution">
    <text evidence="11">The sequence shown here is derived from an EMBL/GenBank/DDBJ whole genome shotgun (WGS) entry which is preliminary data.</text>
</comment>
<keyword evidence="4 9" id="KW-0032">Aminotransferase</keyword>
<dbReference type="EMBL" id="JBJHZX010000018">
    <property type="protein sequence ID" value="MFL0196490.1"/>
    <property type="molecule type" value="Genomic_DNA"/>
</dbReference>
<dbReference type="HAMAP" id="MF_01023">
    <property type="entry name" value="HisC_aminotrans_2"/>
    <property type="match status" value="1"/>
</dbReference>
<name>A0ABW8SKJ4_9CLOT</name>
<evidence type="ECO:0000256" key="2">
    <source>
        <dbReference type="ARBA" id="ARBA00007970"/>
    </source>
</evidence>
<dbReference type="SUPFAM" id="SSF53383">
    <property type="entry name" value="PLP-dependent transferases"/>
    <property type="match status" value="1"/>
</dbReference>
<keyword evidence="8 9" id="KW-0368">Histidine biosynthesis</keyword>
<keyword evidence="12" id="KW-1185">Reference proteome</keyword>
<evidence type="ECO:0000259" key="10">
    <source>
        <dbReference type="Pfam" id="PF00155"/>
    </source>
</evidence>
<dbReference type="NCBIfam" id="TIGR01141">
    <property type="entry name" value="hisC"/>
    <property type="match status" value="1"/>
</dbReference>
<evidence type="ECO:0000256" key="6">
    <source>
        <dbReference type="ARBA" id="ARBA00022679"/>
    </source>
</evidence>
<dbReference type="Gene3D" id="3.90.1150.10">
    <property type="entry name" value="Aspartate Aminotransferase, domain 1"/>
    <property type="match status" value="1"/>
</dbReference>
<gene>
    <name evidence="9 11" type="primary">hisC</name>
    <name evidence="11" type="ORF">ACJDU8_13125</name>
</gene>
<comment type="pathway">
    <text evidence="9">Amino-acid biosynthesis; L-histidine biosynthesis; L-histidine from 5-phospho-alpha-D-ribose 1-diphosphate: step 7/9.</text>
</comment>
<keyword evidence="5 9" id="KW-0028">Amino-acid biosynthesis</keyword>
<evidence type="ECO:0000256" key="4">
    <source>
        <dbReference type="ARBA" id="ARBA00022576"/>
    </source>
</evidence>
<sequence>MIERLFKQNLQNFVPYVVPKLDYEIKLDANESFLKLDDYMMKKILDKINKVDFNRYPDAGAEKVCEMYSKYIGINKDNIIAGNGSDELIQIIIAALVDKNESVMTLNPDFSMYKNYVEIGGGKVLVFELDEEFNLDVDGLIDRINCERIKVLFISSPNNPTGKALSRKDIFKILNGCNCAVVIDEAYVEFHEESVVDSIYEYENLIVLRTCSKAMASAAMRLGFLISNSFMLNEIKKAKPPFNVSSTTQAIGEAILSEVDYINSSVEKIKTERTFLVNKLNTIKDIKLYPTCANFILIRFQDAEFVYKYLLKNKIIVRSYKQGRLKDFLRITVGSREENEAVVENLYKILK</sequence>
<dbReference type="GO" id="GO:0004400">
    <property type="term" value="F:histidinol-phosphate transaminase activity"/>
    <property type="evidence" value="ECO:0007669"/>
    <property type="project" value="UniProtKB-EC"/>
</dbReference>
<dbReference type="InterPro" id="IPR004839">
    <property type="entry name" value="Aminotransferase_I/II_large"/>
</dbReference>
<evidence type="ECO:0000256" key="8">
    <source>
        <dbReference type="ARBA" id="ARBA00023102"/>
    </source>
</evidence>
<dbReference type="PANTHER" id="PTHR42885">
    <property type="entry name" value="HISTIDINOL-PHOSPHATE AMINOTRANSFERASE-RELATED"/>
    <property type="match status" value="1"/>
</dbReference>
<dbReference type="Proteomes" id="UP001623660">
    <property type="component" value="Unassembled WGS sequence"/>
</dbReference>
<dbReference type="Gene3D" id="3.40.640.10">
    <property type="entry name" value="Type I PLP-dependent aspartate aminotransferase-like (Major domain)"/>
    <property type="match status" value="1"/>
</dbReference>
<comment type="similarity">
    <text evidence="2 9">Belongs to the class-II pyridoxal-phosphate-dependent aminotransferase family. Histidinol-phosphate aminotransferase subfamily.</text>
</comment>
<keyword evidence="7 9" id="KW-0663">Pyridoxal phosphate</keyword>
<dbReference type="CDD" id="cd00609">
    <property type="entry name" value="AAT_like"/>
    <property type="match status" value="1"/>
</dbReference>
<comment type="catalytic activity">
    <reaction evidence="9">
        <text>L-histidinol phosphate + 2-oxoglutarate = 3-(imidazol-4-yl)-2-oxopropyl phosphate + L-glutamate</text>
        <dbReference type="Rhea" id="RHEA:23744"/>
        <dbReference type="ChEBI" id="CHEBI:16810"/>
        <dbReference type="ChEBI" id="CHEBI:29985"/>
        <dbReference type="ChEBI" id="CHEBI:57766"/>
        <dbReference type="ChEBI" id="CHEBI:57980"/>
        <dbReference type="EC" id="2.6.1.9"/>
    </reaction>
</comment>
<protein>
    <recommendedName>
        <fullName evidence="9">Histidinol-phosphate aminotransferase</fullName>
        <ecNumber evidence="9">2.6.1.9</ecNumber>
    </recommendedName>
    <alternativeName>
        <fullName evidence="9">Imidazole acetol-phosphate transaminase</fullName>
    </alternativeName>
</protein>
<evidence type="ECO:0000256" key="5">
    <source>
        <dbReference type="ARBA" id="ARBA00022605"/>
    </source>
</evidence>
<comment type="cofactor">
    <cofactor evidence="1 9">
        <name>pyridoxal 5'-phosphate</name>
        <dbReference type="ChEBI" id="CHEBI:597326"/>
    </cofactor>
</comment>